<evidence type="ECO:0000313" key="2">
    <source>
        <dbReference type="Proteomes" id="UP000509684"/>
    </source>
</evidence>
<dbReference type="EMBL" id="CP058708">
    <property type="protein sequence ID" value="QLH50827.1"/>
    <property type="molecule type" value="Genomic_DNA"/>
</dbReference>
<organism evidence="1 2">
    <name type="scientific">Candidatus Accumulibacter cognatus</name>
    <dbReference type="NCBI Taxonomy" id="2954383"/>
    <lineage>
        <taxon>Bacteria</taxon>
        <taxon>Pseudomonadati</taxon>
        <taxon>Pseudomonadota</taxon>
        <taxon>Betaproteobacteria</taxon>
        <taxon>Candidatus Accumulibacter</taxon>
    </lineage>
</organism>
<dbReference type="Proteomes" id="UP000509684">
    <property type="component" value="Chromosome"/>
</dbReference>
<sequence length="261" mass="28834">MAAPTITDHLKYASLQMAAEAFIRDEESKDLRGTGDDLVRVLTRGNAHTSRFPESEARKFADTWEVLDQRANTPTGFSGTLFRRVRDDPATGSKAGELVLSFRSTEFIDDTVRHNEATNVKEIKETGWAWGQIADMETWYDELRRDPGKLQGQTFSVTGYSLGGHLATAFHLPHSDDVKEVVTFNGAGVGKVKSGGFPDGLRAALEQTITASLPGDALRRLGDQSYWPLRCASQYDLVAWEFPAADFLPPLAANTRWRLAA</sequence>
<proteinExistence type="predicted"/>
<evidence type="ECO:0000313" key="1">
    <source>
        <dbReference type="EMBL" id="QLH50827.1"/>
    </source>
</evidence>
<name>A0A7D5NC44_9PROT</name>
<reference evidence="1 2" key="1">
    <citation type="journal article" date="2019" name="Microbiome">
        <title>Annotated bacterial chromosomes from frame-shift-corrected long-read metagenomic data.</title>
        <authorList>
            <person name="Arumugam K."/>
            <person name="Bagci C."/>
            <person name="Bessarab I."/>
            <person name="Beier S."/>
            <person name="Buchfink B."/>
            <person name="Gorska A."/>
            <person name="Qiu G."/>
            <person name="Huson D.H."/>
            <person name="Williams R.B.H."/>
        </authorList>
    </citation>
    <scope>NUCLEOTIDE SEQUENCE [LARGE SCALE GENOMIC DNA]</scope>
    <source>
        <strain evidence="1">SSA1</strain>
    </source>
</reference>
<evidence type="ECO:0008006" key="3">
    <source>
        <dbReference type="Google" id="ProtNLM"/>
    </source>
</evidence>
<dbReference type="AlphaFoldDB" id="A0A7D5NC44"/>
<accession>A0A7D5NC44</accession>
<dbReference type="SUPFAM" id="SSF53474">
    <property type="entry name" value="alpha/beta-Hydrolases"/>
    <property type="match status" value="1"/>
</dbReference>
<dbReference type="Gene3D" id="3.40.50.1820">
    <property type="entry name" value="alpha/beta hydrolase"/>
    <property type="match status" value="1"/>
</dbReference>
<gene>
    <name evidence="1" type="ORF">HWD57_14290</name>
</gene>
<dbReference type="InterPro" id="IPR029058">
    <property type="entry name" value="AB_hydrolase_fold"/>
</dbReference>
<protein>
    <recommendedName>
        <fullName evidence="3">Fungal lipase-like domain-containing protein</fullName>
    </recommendedName>
</protein>
<dbReference type="KEGG" id="acog:HWD57_14290"/>